<evidence type="ECO:0000313" key="2">
    <source>
        <dbReference type="Proteomes" id="UP000650628"/>
    </source>
</evidence>
<accession>A0A8J3X523</accession>
<protein>
    <submittedName>
        <fullName evidence="1">Uncharacterized protein</fullName>
    </submittedName>
</protein>
<organism evidence="1 2">
    <name type="scientific">Planotetraspora mira</name>
    <dbReference type="NCBI Taxonomy" id="58121"/>
    <lineage>
        <taxon>Bacteria</taxon>
        <taxon>Bacillati</taxon>
        <taxon>Actinomycetota</taxon>
        <taxon>Actinomycetes</taxon>
        <taxon>Streptosporangiales</taxon>
        <taxon>Streptosporangiaceae</taxon>
        <taxon>Planotetraspora</taxon>
    </lineage>
</organism>
<dbReference type="EMBL" id="BOOO01000008">
    <property type="protein sequence ID" value="GII28100.1"/>
    <property type="molecule type" value="Genomic_DNA"/>
</dbReference>
<keyword evidence="2" id="KW-1185">Reference proteome</keyword>
<name>A0A8J3X523_9ACTN</name>
<dbReference type="AlphaFoldDB" id="A0A8J3X523"/>
<dbReference type="Proteomes" id="UP000650628">
    <property type="component" value="Unassembled WGS sequence"/>
</dbReference>
<dbReference type="RefSeq" id="WP_203952174.1">
    <property type="nucleotide sequence ID" value="NZ_BOOO01000008.1"/>
</dbReference>
<reference evidence="1 2" key="1">
    <citation type="submission" date="2021-01" db="EMBL/GenBank/DDBJ databases">
        <title>Whole genome shotgun sequence of Planotetraspora mira NBRC 15435.</title>
        <authorList>
            <person name="Komaki H."/>
            <person name="Tamura T."/>
        </authorList>
    </citation>
    <scope>NUCLEOTIDE SEQUENCE [LARGE SCALE GENOMIC DNA]</scope>
    <source>
        <strain evidence="1 2">NBRC 15435</strain>
    </source>
</reference>
<gene>
    <name evidence="1" type="ORF">Pmi06nite_15420</name>
</gene>
<sequence>MQAEPRGTMHGWIWRANLLPFAQTIADLVRCRLDDGTLTAGVEGSDADDDSWFTFVLDGRPRVEMHFARTRTDDTVLVDVELDGIDKPLEIRTALLLDVCNRYRLTPEAG</sequence>
<evidence type="ECO:0000313" key="1">
    <source>
        <dbReference type="EMBL" id="GII28100.1"/>
    </source>
</evidence>
<comment type="caution">
    <text evidence="1">The sequence shown here is derived from an EMBL/GenBank/DDBJ whole genome shotgun (WGS) entry which is preliminary data.</text>
</comment>
<proteinExistence type="predicted"/>